<name>D3PTE2_MEIRD</name>
<dbReference type="EMBL" id="CP001743">
    <property type="protein sequence ID" value="ADD28725.1"/>
    <property type="molecule type" value="Genomic_DNA"/>
</dbReference>
<protein>
    <recommendedName>
        <fullName evidence="2">Terminase large subunit gp17-like C-terminal domain-containing protein</fullName>
    </recommendedName>
</protein>
<accession>D3PTE2</accession>
<evidence type="ECO:0000313" key="4">
    <source>
        <dbReference type="EMBL" id="AGK05828.1"/>
    </source>
</evidence>
<dbReference type="InterPro" id="IPR027417">
    <property type="entry name" value="P-loop_NTPase"/>
</dbReference>
<sequence>MASTDVILLPYQQRWVADKSRFKIGLWSRQTGKSFAASLEAVLDCLEHRGQLWIFLSRGERQSLELAEKAKRHCEAIRAVAELHQEQFDVATKQYVIQFPNGSRIISLPANPDTARGYSGSVLLDEFGFHQDSREIWGAIYPTITRNERYRIRVISTPNGQSGKFWELWQGGPGDVWSRHRVDIYDAVKEGLAIDPEVLRQGIRDPLKWQQEYLLEFVEENTAWLPYDLLATCESELARTDGELEREGELYLGMDIGRQRDLSVIWVIEQVGDVLWTRRVIWLERTPFSAQREVLYGLLPQVRRAAIDATGLGMQLAEEARQRFGSKVEPVLFTNACKEDLAITLRRRFEDRRIRVPPHERIRESLHAVRRITTSAGNFRFDAERDDAGHADEFWAAALAVHAAARPSGPIAFERVGGPRLERGAW</sequence>
<dbReference type="RefSeq" id="WP_013014224.1">
    <property type="nucleotide sequence ID" value="NC_013946.1"/>
</dbReference>
<evidence type="ECO:0000313" key="6">
    <source>
        <dbReference type="Proteomes" id="UP000013026"/>
    </source>
</evidence>
<gene>
    <name evidence="3" type="ordered locus">Mrub_1969</name>
    <name evidence="4" type="ORF">K649_12710</name>
</gene>
<dbReference type="Pfam" id="PF03237">
    <property type="entry name" value="Terminase_6N"/>
    <property type="match status" value="1"/>
</dbReference>
<dbReference type="Gene3D" id="3.30.420.240">
    <property type="match status" value="1"/>
</dbReference>
<proteinExistence type="predicted"/>
<dbReference type="InterPro" id="IPR035421">
    <property type="entry name" value="Terminase_6C"/>
</dbReference>
<dbReference type="AlphaFoldDB" id="D3PTE2"/>
<feature type="domain" description="Terminase large subunit gp17-like C-terminal" evidence="2">
    <location>
        <begin position="253"/>
        <end position="402"/>
    </location>
</feature>
<dbReference type="Gene3D" id="3.40.50.300">
    <property type="entry name" value="P-loop containing nucleotide triphosphate hydrolases"/>
    <property type="match status" value="1"/>
</dbReference>
<dbReference type="STRING" id="504728.K649_12710"/>
<dbReference type="PATRIC" id="fig|504728.9.peg.2616"/>
<dbReference type="EMBL" id="CP005385">
    <property type="protein sequence ID" value="AGK05828.1"/>
    <property type="molecule type" value="Genomic_DNA"/>
</dbReference>
<evidence type="ECO:0000259" key="2">
    <source>
        <dbReference type="Pfam" id="PF17289"/>
    </source>
</evidence>
<organism evidence="4 6">
    <name type="scientific">Meiothermus ruber (strain ATCC 35948 / DSM 1279 / VKM B-1258 / 21)</name>
    <name type="common">Thermus ruber</name>
    <dbReference type="NCBI Taxonomy" id="504728"/>
    <lineage>
        <taxon>Bacteria</taxon>
        <taxon>Thermotogati</taxon>
        <taxon>Deinococcota</taxon>
        <taxon>Deinococci</taxon>
        <taxon>Thermales</taxon>
        <taxon>Thermaceae</taxon>
        <taxon>Meiothermus</taxon>
    </lineage>
</organism>
<dbReference type="Proteomes" id="UP000006655">
    <property type="component" value="Chromosome"/>
</dbReference>
<reference evidence="3 5" key="1">
    <citation type="journal article" date="2010" name="Stand. Genomic Sci.">
        <title>Complete genome sequence of Meiothermus ruber type strain (21).</title>
        <authorList>
            <person name="Tindall B.J."/>
            <person name="Sikorski J."/>
            <person name="Lucas S."/>
            <person name="Goltsman E."/>
            <person name="Copeland A."/>
            <person name="Glavina Del Rio T."/>
            <person name="Nolan M."/>
            <person name="Tice H."/>
            <person name="Cheng J.F."/>
            <person name="Han C."/>
            <person name="Pitluck S."/>
            <person name="Liolios K."/>
            <person name="Ivanova N."/>
            <person name="Mavromatis K."/>
            <person name="Ovchinnikova G."/>
            <person name="Pati A."/>
            <person name="Fahnrich R."/>
            <person name="Goodwin L."/>
            <person name="Chen A."/>
            <person name="Palaniappan K."/>
            <person name="Land M."/>
            <person name="Hauser L."/>
            <person name="Chang Y.J."/>
            <person name="Jeffries C.D."/>
            <person name="Rohde M."/>
            <person name="Goker M."/>
            <person name="Woyke T."/>
            <person name="Bristow J."/>
            <person name="Eisen J.A."/>
            <person name="Markowitz V."/>
            <person name="Hugenholtz P."/>
            <person name="Kyrpides N.C."/>
            <person name="Klenk H.P."/>
            <person name="Lapidus A."/>
        </authorList>
    </citation>
    <scope>NUCLEOTIDE SEQUENCE [LARGE SCALE GENOMIC DNA]</scope>
    <source>
        <strain evidence="5">ATCC 35948 / DSM 1279 / VKM B-1258 / 21</strain>
        <strain evidence="3">DSM 1279</strain>
    </source>
</reference>
<dbReference type="Proteomes" id="UP000013026">
    <property type="component" value="Chromosome"/>
</dbReference>
<evidence type="ECO:0000313" key="5">
    <source>
        <dbReference type="Proteomes" id="UP000006655"/>
    </source>
</evidence>
<dbReference type="eggNOG" id="COG4373">
    <property type="taxonomic scope" value="Bacteria"/>
</dbReference>
<dbReference type="KEGG" id="mrb:Mrub_1969"/>
<dbReference type="OrthoDB" id="5827905at2"/>
<dbReference type="KEGG" id="mre:K649_12710"/>
<reference evidence="4 6" key="3">
    <citation type="submission" date="2013-04" db="EMBL/GenBank/DDBJ databases">
        <authorList>
            <person name="Chin J."/>
            <person name="Alexander D.H."/>
            <person name="Marks P."/>
            <person name="Korlach J."/>
            <person name="Clum A."/>
            <person name="Copeland A."/>
        </authorList>
    </citation>
    <scope>NUCLEOTIDE SEQUENCE [LARGE SCALE GENOMIC DNA]</scope>
    <source>
        <strain evidence="6">ATCC 35948 / DSM 1279 / VKM B-1258 / 21</strain>
        <strain evidence="4">DSM 1279</strain>
    </source>
</reference>
<evidence type="ECO:0000313" key="3">
    <source>
        <dbReference type="EMBL" id="ADD28725.1"/>
    </source>
</evidence>
<keyword evidence="5" id="KW-1185">Reference proteome</keyword>
<evidence type="ECO:0000256" key="1">
    <source>
        <dbReference type="ARBA" id="ARBA00022612"/>
    </source>
</evidence>
<keyword evidence="1" id="KW-1188">Viral release from host cell</keyword>
<dbReference type="Pfam" id="PF17289">
    <property type="entry name" value="Terminase_6C"/>
    <property type="match status" value="1"/>
</dbReference>
<reference evidence="4" key="2">
    <citation type="submission" date="2013-04" db="EMBL/GenBank/DDBJ databases">
        <title>Non-Hybrid, Finished Microbial Genome Assemblies from Long-Read SMRT Sequencing Data.</title>
        <authorList>
            <person name="Klammer A."/>
            <person name="Drake J."/>
            <person name="Heiner C."/>
            <person name="Clum A."/>
            <person name="Copeland A."/>
            <person name="Huddleston J."/>
            <person name="Eichler E."/>
            <person name="Turner S.W."/>
        </authorList>
    </citation>
    <scope>NUCLEOTIDE SEQUENCE</scope>
    <source>
        <strain evidence="4">DSM 1279</strain>
    </source>
</reference>